<evidence type="ECO:0000256" key="2">
    <source>
        <dbReference type="ARBA" id="ARBA00001946"/>
    </source>
</evidence>
<dbReference type="RefSeq" id="WP_209658988.1">
    <property type="nucleotide sequence ID" value="NZ_JAGGLI010000003.1"/>
</dbReference>
<keyword evidence="4" id="KW-0378">Hydrolase</keyword>
<dbReference type="InterPro" id="IPR000086">
    <property type="entry name" value="NUDIX_hydrolase_dom"/>
</dbReference>
<dbReference type="PROSITE" id="PS51462">
    <property type="entry name" value="NUDIX"/>
    <property type="match status" value="1"/>
</dbReference>
<keyword evidence="9" id="KW-1185">Reference proteome</keyword>
<keyword evidence="3" id="KW-0479">Metal-binding</keyword>
<dbReference type="Gene3D" id="3.90.79.10">
    <property type="entry name" value="Nucleoside Triphosphate Pyrophosphohydrolase"/>
    <property type="match status" value="1"/>
</dbReference>
<dbReference type="Proteomes" id="UP001314903">
    <property type="component" value="Unassembled WGS sequence"/>
</dbReference>
<evidence type="ECO:0000256" key="3">
    <source>
        <dbReference type="ARBA" id="ARBA00022723"/>
    </source>
</evidence>
<evidence type="ECO:0000313" key="8">
    <source>
        <dbReference type="EMBL" id="MBP2026695.1"/>
    </source>
</evidence>
<dbReference type="SUPFAM" id="SSF55811">
    <property type="entry name" value="Nudix"/>
    <property type="match status" value="1"/>
</dbReference>
<feature type="domain" description="Nudix hydrolase" evidence="7">
    <location>
        <begin position="21"/>
        <end position="156"/>
    </location>
</feature>
<keyword evidence="5" id="KW-0460">Magnesium</keyword>
<name>A0ABS4KFY0_9FIRM</name>
<comment type="caution">
    <text evidence="8">The sequence shown here is derived from an EMBL/GenBank/DDBJ whole genome shotgun (WGS) entry which is preliminary data.</text>
</comment>
<evidence type="ECO:0000256" key="1">
    <source>
        <dbReference type="ARBA" id="ARBA00001936"/>
    </source>
</evidence>
<gene>
    <name evidence="8" type="ORF">J2Z35_000484</name>
</gene>
<dbReference type="Pfam" id="PF00293">
    <property type="entry name" value="NUDIX"/>
    <property type="match status" value="1"/>
</dbReference>
<protein>
    <submittedName>
        <fullName evidence="8">8-oxo-dGTP pyrophosphatase MutT (NUDIX family)</fullName>
    </submittedName>
</protein>
<reference evidence="8 9" key="1">
    <citation type="submission" date="2021-03" db="EMBL/GenBank/DDBJ databases">
        <title>Genomic Encyclopedia of Type Strains, Phase IV (KMG-IV): sequencing the most valuable type-strain genomes for metagenomic binning, comparative biology and taxonomic classification.</title>
        <authorList>
            <person name="Goeker M."/>
        </authorList>
    </citation>
    <scope>NUCLEOTIDE SEQUENCE [LARGE SCALE GENOMIC DNA]</scope>
    <source>
        <strain evidence="8 9">DSM 27512</strain>
    </source>
</reference>
<dbReference type="InterPro" id="IPR015797">
    <property type="entry name" value="NUDIX_hydrolase-like_dom_sf"/>
</dbReference>
<evidence type="ECO:0000259" key="7">
    <source>
        <dbReference type="PROSITE" id="PS51462"/>
    </source>
</evidence>
<dbReference type="InterPro" id="IPR045121">
    <property type="entry name" value="CoAse"/>
</dbReference>
<sequence>MIDEIKNKLKHFKKDIQGHGKSFVSSVLIPLVEIDKELYILFELRSKTLNAQPGEISFPGGKKDEEDLTFMDTAIRETCEELGVKEENIEIITEMDTFVAPFNLIIHPFLGILKDTSQMNINKAEVDHVFMVPLKYFFETKPKRYGTKVQVIPDEDFPYDHIPRGRNYEFKMGRYDVLLYDYEGYIIWGITAKIIYDMVCHFKDMGIFPDKIKNL</sequence>
<evidence type="ECO:0000256" key="6">
    <source>
        <dbReference type="ARBA" id="ARBA00023211"/>
    </source>
</evidence>
<organism evidence="8 9">
    <name type="scientific">Acetoanaerobium pronyense</name>
    <dbReference type="NCBI Taxonomy" id="1482736"/>
    <lineage>
        <taxon>Bacteria</taxon>
        <taxon>Bacillati</taxon>
        <taxon>Bacillota</taxon>
        <taxon>Clostridia</taxon>
        <taxon>Peptostreptococcales</taxon>
        <taxon>Filifactoraceae</taxon>
        <taxon>Acetoanaerobium</taxon>
    </lineage>
</organism>
<dbReference type="PANTHER" id="PTHR12992">
    <property type="entry name" value="NUDIX HYDROLASE"/>
    <property type="match status" value="1"/>
</dbReference>
<comment type="cofactor">
    <cofactor evidence="1">
        <name>Mn(2+)</name>
        <dbReference type="ChEBI" id="CHEBI:29035"/>
    </cofactor>
</comment>
<evidence type="ECO:0000313" key="9">
    <source>
        <dbReference type="Proteomes" id="UP001314903"/>
    </source>
</evidence>
<proteinExistence type="predicted"/>
<dbReference type="PANTHER" id="PTHR12992:SF11">
    <property type="entry name" value="MITOCHONDRIAL COENZYME A DIPHOSPHATASE NUDT8"/>
    <property type="match status" value="1"/>
</dbReference>
<dbReference type="EMBL" id="JAGGLI010000003">
    <property type="protein sequence ID" value="MBP2026695.1"/>
    <property type="molecule type" value="Genomic_DNA"/>
</dbReference>
<keyword evidence="6" id="KW-0464">Manganese</keyword>
<evidence type="ECO:0000256" key="5">
    <source>
        <dbReference type="ARBA" id="ARBA00022842"/>
    </source>
</evidence>
<evidence type="ECO:0000256" key="4">
    <source>
        <dbReference type="ARBA" id="ARBA00022801"/>
    </source>
</evidence>
<dbReference type="CDD" id="cd03426">
    <property type="entry name" value="NUDIX_CoAse_Nudt7"/>
    <property type="match status" value="1"/>
</dbReference>
<comment type="cofactor">
    <cofactor evidence="2">
        <name>Mg(2+)</name>
        <dbReference type="ChEBI" id="CHEBI:18420"/>
    </cofactor>
</comment>
<accession>A0ABS4KFY0</accession>